<feature type="transmembrane region" description="Helical" evidence="8">
    <location>
        <begin position="1400"/>
        <end position="1424"/>
    </location>
</feature>
<keyword evidence="3" id="KW-1003">Cell membrane</keyword>
<dbReference type="Gene3D" id="1.20.1250.20">
    <property type="entry name" value="MFS general substrate transporter like domains"/>
    <property type="match status" value="1"/>
</dbReference>
<keyword evidence="10" id="KW-1185">Reference proteome</keyword>
<feature type="region of interest" description="Disordered" evidence="7">
    <location>
        <begin position="1545"/>
        <end position="1579"/>
    </location>
</feature>
<evidence type="ECO:0000313" key="10">
    <source>
        <dbReference type="Proteomes" id="UP000241690"/>
    </source>
</evidence>
<feature type="transmembrane region" description="Helical" evidence="8">
    <location>
        <begin position="967"/>
        <end position="987"/>
    </location>
</feature>
<evidence type="ECO:0000256" key="4">
    <source>
        <dbReference type="ARBA" id="ARBA00022692"/>
    </source>
</evidence>
<keyword evidence="4 8" id="KW-0812">Transmembrane</keyword>
<feature type="transmembrane region" description="Helical" evidence="8">
    <location>
        <begin position="1230"/>
        <end position="1247"/>
    </location>
</feature>
<feature type="region of interest" description="Disordered" evidence="7">
    <location>
        <begin position="773"/>
        <end position="893"/>
    </location>
</feature>
<feature type="compositionally biased region" description="Basic and acidic residues" evidence="7">
    <location>
        <begin position="865"/>
        <end position="880"/>
    </location>
</feature>
<dbReference type="STRING" id="983964.A0A2T4ACP2"/>
<feature type="region of interest" description="Disordered" evidence="7">
    <location>
        <begin position="356"/>
        <end position="438"/>
    </location>
</feature>
<sequence>MYIRTRTAPSHWHFQPEVIGKTQSIYATRTLGDYMVSELRLPSYAERPPGPLPPALVLASIFPAYLQIATLTNGLRPVGTDPTFGLTPRQSPFSLDTPAYSRHASRPTCPRLHHQTDMEAGDFDQTPAPSCRPSLTTLRPDQDDTATEDTGFSATRAAASRHNLPKPSTSDPALVERNLPAPPVVSRSPPLKTPSRSSKSELENRDSSAVRNAPALPRQISPVHLSEKMAYSSPIRLVDRECTNTPLHRGDTHVQAHHPGLLDGADFCDNEIQSPGSESFISSTQPSSPVSNESMMSGEMHRVLSSGDLSVTEVTLPVHRHKGHSIAVKVRPAFSYYPTYSPALLGDQRGLDYSHSANKAQPFDPLADNTATVPSDIDDLDAVISRDERRDGDNEGEDDQGLSSPTSKLRAFGPELPPQRDDYHHHSHKSKVSPYSGAADDRTMAHHIVETTQFSPINSESGRRALTEDGSFPDHANPERNLPKRTMREFETMPSYSVKGLQFRNEVEQQIIRGEIPDEGGQVADPQHRLIYSPIPVSKIRPMFTNEPSSSGHESRSSTFKDGNLQRQASEGSSARTHSLGSTLDYKRTAQWLREILKYPETYTSKFTELPPRSKMRRPSSASQRRQSEAALSNALPSRRMTGLSSQSGRSEPKIDPLLFQRAVNDLEKLMNEAIALASEVVQRPDTPSCPKIHQPCVTLHARCHSVPGGQDGASQDDDTSGRRTHESSSKFNGVEIQHESQQARPPYQHADTYTGAPERPRLNELLQSYSSERNDTTTREFPIQKETPPQTAAEASFSVPGRRSSINGASYVAPGSRKTSNRTPKLNRKKPYNDLTRGTKDVAASQSKPRQSNSAPRGSHARHASHESGEDIPNREAAGRRTYTNRGISLRRRSHVSLRGAQGFSLAKSRKRQPTARDWSPVRKRFVATVACISTALIGMILGIYAGLVPSIQYYIIDQSHATVHGNTGCFLGLAIPTFFLWPLPLLHGRKPYIMTSLVLAMPLLFPQALAVNTQRLTNTGTWRAMLLASRTLMGGSLGFASMNFHSILMDLFGASLMSTNPHGEVVDHYDARRHGGGMGVWLGIWTWCWIGSLGIGFLVGACVIDKYPPTWGFYISIIMIAVVLILNVLCPEVRRSAFRRSVAEVRTGGDISRRVARGEVMMHRVKTGPKWWGQEVYHGILLTLEMLRQPGFLILAVYAAWIYAQVVLTIVLLGSLASKFYKLRSPNVGLLVGSVALGAILAIPFQKASFFSRSRQAQLDSNKATMERKIAWSSHLVRRTIFTIMLPLGGVCYASVSSGPPMHIGVPTIFAFCIGLLSCLAIAECNGLVMECFDTSDLSPGMTGRQRSKSGKAEKRTNYSSFPRVTAGFAAIHTLAFIFAAGASALGGLVTRTLGQQVATGVVAGILFILTIMLLLILARFTNVQIVPNSKMAEMDRLIEARRRSTIRRASMPDDHQAVIEEEKAWRPAMLGNPIGKLRRMNVFELGSKSRWQEIRKKNKLVDENAHLNQAAWNQGLEALDDKLSDIQSDVEDFFGLGSVKKRNSRRLRPSDETSDSARDIEMTNLGNQASGSRPSLKRFVERECVMSQTVTEENEGLDDHRRNR</sequence>
<feature type="transmembrane region" description="Helical" evidence="8">
    <location>
        <begin position="994"/>
        <end position="1013"/>
    </location>
</feature>
<dbReference type="GO" id="GO:0022857">
    <property type="term" value="F:transmembrane transporter activity"/>
    <property type="evidence" value="ECO:0007669"/>
    <property type="project" value="TreeGrafter"/>
</dbReference>
<keyword evidence="2" id="KW-0813">Transport</keyword>
<dbReference type="RefSeq" id="XP_024774493.1">
    <property type="nucleotide sequence ID" value="XM_024920807.1"/>
</dbReference>
<dbReference type="EMBL" id="KZ679680">
    <property type="protein sequence ID" value="PTB54816.1"/>
    <property type="molecule type" value="Genomic_DNA"/>
</dbReference>
<dbReference type="GeneID" id="36629376"/>
<evidence type="ECO:0000256" key="5">
    <source>
        <dbReference type="ARBA" id="ARBA00022989"/>
    </source>
</evidence>
<organism evidence="9 10">
    <name type="scientific">Trichoderma harzianum CBS 226.95</name>
    <dbReference type="NCBI Taxonomy" id="983964"/>
    <lineage>
        <taxon>Eukaryota</taxon>
        <taxon>Fungi</taxon>
        <taxon>Dikarya</taxon>
        <taxon>Ascomycota</taxon>
        <taxon>Pezizomycotina</taxon>
        <taxon>Sordariomycetes</taxon>
        <taxon>Hypocreomycetidae</taxon>
        <taxon>Hypocreales</taxon>
        <taxon>Hypocreaceae</taxon>
        <taxon>Trichoderma</taxon>
    </lineage>
</organism>
<evidence type="ECO:0000256" key="8">
    <source>
        <dbReference type="SAM" id="Phobius"/>
    </source>
</evidence>
<feature type="region of interest" description="Disordered" evidence="7">
    <location>
        <begin position="708"/>
        <end position="761"/>
    </location>
</feature>
<feature type="transmembrane region" description="Helical" evidence="8">
    <location>
        <begin position="1080"/>
        <end position="1101"/>
    </location>
</feature>
<dbReference type="Proteomes" id="UP000241690">
    <property type="component" value="Unassembled WGS sequence"/>
</dbReference>
<dbReference type="PANTHER" id="PTHR23502:SF186">
    <property type="entry name" value="MAJOR FACILITATOR SUPERFAMILY (MFS) PROFILE DOMAIN-CONTAINING PROTEIN"/>
    <property type="match status" value="1"/>
</dbReference>
<gene>
    <name evidence="9" type="ORF">M431DRAFT_530930</name>
</gene>
<feature type="transmembrane region" description="Helical" evidence="8">
    <location>
        <begin position="1113"/>
        <end position="1132"/>
    </location>
</feature>
<feature type="region of interest" description="Disordered" evidence="7">
    <location>
        <begin position="608"/>
        <end position="653"/>
    </location>
</feature>
<dbReference type="GO" id="GO:0005886">
    <property type="term" value="C:plasma membrane"/>
    <property type="evidence" value="ECO:0007669"/>
    <property type="project" value="UniProtKB-SubCell"/>
</dbReference>
<feature type="compositionally biased region" description="Basic and acidic residues" evidence="7">
    <location>
        <begin position="1551"/>
        <end position="1564"/>
    </location>
</feature>
<reference evidence="9 10" key="1">
    <citation type="submission" date="2016-07" db="EMBL/GenBank/DDBJ databases">
        <title>Multiple horizontal gene transfer events from other fungi enriched the ability of initially mycotrophic Trichoderma (Ascomycota) to feed on dead plant biomass.</title>
        <authorList>
            <consortium name="DOE Joint Genome Institute"/>
            <person name="Aerts A."/>
            <person name="Atanasova L."/>
            <person name="Chenthamara K."/>
            <person name="Zhang J."/>
            <person name="Grujic M."/>
            <person name="Henrissat B."/>
            <person name="Kuo A."/>
            <person name="Salamov A."/>
            <person name="Lipzen A."/>
            <person name="Labutti K."/>
            <person name="Barry K."/>
            <person name="Miao Y."/>
            <person name="Rahimi M.J."/>
            <person name="Shen Q."/>
            <person name="Grigoriev I.V."/>
            <person name="Kubicek C.P."/>
            <person name="Druzhinina I.S."/>
        </authorList>
    </citation>
    <scope>NUCLEOTIDE SEQUENCE [LARGE SCALE GENOMIC DNA]</scope>
    <source>
        <strain evidence="9 10">CBS 226.95</strain>
    </source>
</reference>
<feature type="transmembrane region" description="Helical" evidence="8">
    <location>
        <begin position="1278"/>
        <end position="1298"/>
    </location>
</feature>
<feature type="region of interest" description="Disordered" evidence="7">
    <location>
        <begin position="82"/>
        <end position="215"/>
    </location>
</feature>
<accession>A0A2T4ACP2</accession>
<feature type="compositionally biased region" description="Basic and acidic residues" evidence="7">
    <location>
        <begin position="720"/>
        <end position="729"/>
    </location>
</feature>
<evidence type="ECO:0000256" key="7">
    <source>
        <dbReference type="SAM" id="MobiDB-lite"/>
    </source>
</evidence>
<comment type="subcellular location">
    <subcellularLocation>
        <location evidence="1">Cell membrane</location>
        <topology evidence="1">Multi-pass membrane protein</topology>
    </subcellularLocation>
</comment>
<evidence type="ECO:0000256" key="1">
    <source>
        <dbReference type="ARBA" id="ARBA00004651"/>
    </source>
</evidence>
<feature type="region of interest" description="Disordered" evidence="7">
    <location>
        <begin position="450"/>
        <end position="484"/>
    </location>
</feature>
<dbReference type="InterPro" id="IPR036259">
    <property type="entry name" value="MFS_trans_sf"/>
</dbReference>
<evidence type="ECO:0000256" key="3">
    <source>
        <dbReference type="ARBA" id="ARBA00022475"/>
    </source>
</evidence>
<proteinExistence type="predicted"/>
<feature type="compositionally biased region" description="Polar residues" evidence="7">
    <location>
        <begin position="565"/>
        <end position="581"/>
    </location>
</feature>
<name>A0A2T4ACP2_TRIHA</name>
<feature type="region of interest" description="Disordered" evidence="7">
    <location>
        <begin position="540"/>
        <end position="581"/>
    </location>
</feature>
<dbReference type="SUPFAM" id="SSF103473">
    <property type="entry name" value="MFS general substrate transporter"/>
    <property type="match status" value="1"/>
</dbReference>
<feature type="compositionally biased region" description="Basic and acidic residues" evidence="7">
    <location>
        <begin position="384"/>
        <end position="393"/>
    </location>
</feature>
<dbReference type="PANTHER" id="PTHR23502">
    <property type="entry name" value="MAJOR FACILITATOR SUPERFAMILY"/>
    <property type="match status" value="1"/>
</dbReference>
<evidence type="ECO:0000256" key="2">
    <source>
        <dbReference type="ARBA" id="ARBA00022448"/>
    </source>
</evidence>
<evidence type="ECO:0000256" key="6">
    <source>
        <dbReference type="ARBA" id="ARBA00023136"/>
    </source>
</evidence>
<keyword evidence="5 8" id="KW-1133">Transmembrane helix</keyword>
<feature type="compositionally biased region" description="Polar residues" evidence="7">
    <location>
        <begin position="276"/>
        <end position="295"/>
    </location>
</feature>
<feature type="transmembrane region" description="Helical" evidence="8">
    <location>
        <begin position="1304"/>
        <end position="1325"/>
    </location>
</feature>
<feature type="compositionally biased region" description="Polar residues" evidence="7">
    <location>
        <begin position="1567"/>
        <end position="1576"/>
    </location>
</feature>
<feature type="transmembrane region" description="Helical" evidence="8">
    <location>
        <begin position="1194"/>
        <end position="1218"/>
    </location>
</feature>
<feature type="compositionally biased region" description="Low complexity" evidence="7">
    <location>
        <begin position="619"/>
        <end position="631"/>
    </location>
</feature>
<feature type="transmembrane region" description="Helical" evidence="8">
    <location>
        <begin position="927"/>
        <end position="947"/>
    </location>
</feature>
<feature type="compositionally biased region" description="Basic and acidic residues" evidence="7">
    <location>
        <begin position="198"/>
        <end position="208"/>
    </location>
</feature>
<keyword evidence="6 8" id="KW-0472">Membrane</keyword>
<evidence type="ECO:0000313" key="9">
    <source>
        <dbReference type="EMBL" id="PTB54816.1"/>
    </source>
</evidence>
<protein>
    <submittedName>
        <fullName evidence="9">Uncharacterized protein</fullName>
    </submittedName>
</protein>
<feature type="region of interest" description="Disordered" evidence="7">
    <location>
        <begin position="276"/>
        <end position="296"/>
    </location>
</feature>
<feature type="transmembrane region" description="Helical" evidence="8">
    <location>
        <begin position="1367"/>
        <end position="1388"/>
    </location>
</feature>
<feature type="compositionally biased region" description="Polar residues" evidence="7">
    <location>
        <begin position="450"/>
        <end position="460"/>
    </location>
</feature>
<feature type="compositionally biased region" description="Polar residues" evidence="7">
    <location>
        <begin position="845"/>
        <end position="857"/>
    </location>
</feature>